<organism evidence="2 3">
    <name type="scientific">Marchantia polymorpha</name>
    <name type="common">Common liverwort</name>
    <name type="synonym">Marchantia aquatica</name>
    <dbReference type="NCBI Taxonomy" id="3197"/>
    <lineage>
        <taxon>Eukaryota</taxon>
        <taxon>Viridiplantae</taxon>
        <taxon>Streptophyta</taxon>
        <taxon>Embryophyta</taxon>
        <taxon>Marchantiophyta</taxon>
        <taxon>Marchantiopsida</taxon>
        <taxon>Marchantiidae</taxon>
        <taxon>Marchantiales</taxon>
        <taxon>Marchantiaceae</taxon>
        <taxon>Marchantia</taxon>
    </lineage>
</organism>
<proteinExistence type="predicted"/>
<evidence type="ECO:0000313" key="3">
    <source>
        <dbReference type="Proteomes" id="UP000244005"/>
    </source>
</evidence>
<gene>
    <name evidence="2" type="ORF">MARPO_0022s0029</name>
</gene>
<dbReference type="Proteomes" id="UP000244005">
    <property type="component" value="Unassembled WGS sequence"/>
</dbReference>
<dbReference type="EMBL" id="KZ772694">
    <property type="protein sequence ID" value="PTQ43922.1"/>
    <property type="molecule type" value="Genomic_DNA"/>
</dbReference>
<keyword evidence="3" id="KW-1185">Reference proteome</keyword>
<name>A0A2R6XCT7_MARPO</name>
<evidence type="ECO:0000313" key="2">
    <source>
        <dbReference type="EMBL" id="PTQ43922.1"/>
    </source>
</evidence>
<feature type="compositionally biased region" description="Low complexity" evidence="1">
    <location>
        <begin position="107"/>
        <end position="127"/>
    </location>
</feature>
<evidence type="ECO:0000256" key="1">
    <source>
        <dbReference type="SAM" id="MobiDB-lite"/>
    </source>
</evidence>
<protein>
    <submittedName>
        <fullName evidence="2">Uncharacterized protein</fullName>
    </submittedName>
</protein>
<feature type="region of interest" description="Disordered" evidence="1">
    <location>
        <begin position="104"/>
        <end position="130"/>
    </location>
</feature>
<sequence length="160" mass="16524">MQKGGPGPLAAIGQGGAKQQSLPLMCRGAGRSFGPRRTNGLNASMCSTAGHAPSPFHCVCVREPLSGPRSRTSPLPPLPPSLSPSLPSLARLSHGSLSAHPIVVHWPSSSSSSSPLTELPSPRWSMPPLLPPSPTPFPLTPYPLALSPVPPSHLPLPLSP</sequence>
<accession>A0A2R6XCT7</accession>
<reference evidence="3" key="1">
    <citation type="journal article" date="2017" name="Cell">
        <title>Insights into land plant evolution garnered from the Marchantia polymorpha genome.</title>
        <authorList>
            <person name="Bowman J.L."/>
            <person name="Kohchi T."/>
            <person name="Yamato K.T."/>
            <person name="Jenkins J."/>
            <person name="Shu S."/>
            <person name="Ishizaki K."/>
            <person name="Yamaoka S."/>
            <person name="Nishihama R."/>
            <person name="Nakamura Y."/>
            <person name="Berger F."/>
            <person name="Adam C."/>
            <person name="Aki S.S."/>
            <person name="Althoff F."/>
            <person name="Araki T."/>
            <person name="Arteaga-Vazquez M.A."/>
            <person name="Balasubrmanian S."/>
            <person name="Barry K."/>
            <person name="Bauer D."/>
            <person name="Boehm C.R."/>
            <person name="Briginshaw L."/>
            <person name="Caballero-Perez J."/>
            <person name="Catarino B."/>
            <person name="Chen F."/>
            <person name="Chiyoda S."/>
            <person name="Chovatia M."/>
            <person name="Davies K.M."/>
            <person name="Delmans M."/>
            <person name="Demura T."/>
            <person name="Dierschke T."/>
            <person name="Dolan L."/>
            <person name="Dorantes-Acosta A.E."/>
            <person name="Eklund D.M."/>
            <person name="Florent S.N."/>
            <person name="Flores-Sandoval E."/>
            <person name="Fujiyama A."/>
            <person name="Fukuzawa H."/>
            <person name="Galik B."/>
            <person name="Grimanelli D."/>
            <person name="Grimwood J."/>
            <person name="Grossniklaus U."/>
            <person name="Hamada T."/>
            <person name="Haseloff J."/>
            <person name="Hetherington A.J."/>
            <person name="Higo A."/>
            <person name="Hirakawa Y."/>
            <person name="Hundley H.N."/>
            <person name="Ikeda Y."/>
            <person name="Inoue K."/>
            <person name="Inoue S.I."/>
            <person name="Ishida S."/>
            <person name="Jia Q."/>
            <person name="Kakita M."/>
            <person name="Kanazawa T."/>
            <person name="Kawai Y."/>
            <person name="Kawashima T."/>
            <person name="Kennedy M."/>
            <person name="Kinose K."/>
            <person name="Kinoshita T."/>
            <person name="Kohara Y."/>
            <person name="Koide E."/>
            <person name="Komatsu K."/>
            <person name="Kopischke S."/>
            <person name="Kubo M."/>
            <person name="Kyozuka J."/>
            <person name="Lagercrantz U."/>
            <person name="Lin S.S."/>
            <person name="Lindquist E."/>
            <person name="Lipzen A.M."/>
            <person name="Lu C.W."/>
            <person name="De Luna E."/>
            <person name="Martienssen R.A."/>
            <person name="Minamino N."/>
            <person name="Mizutani M."/>
            <person name="Mizutani M."/>
            <person name="Mochizuki N."/>
            <person name="Monte I."/>
            <person name="Mosher R."/>
            <person name="Nagasaki H."/>
            <person name="Nakagami H."/>
            <person name="Naramoto S."/>
            <person name="Nishitani K."/>
            <person name="Ohtani M."/>
            <person name="Okamoto T."/>
            <person name="Okumura M."/>
            <person name="Phillips J."/>
            <person name="Pollak B."/>
            <person name="Reinders A."/>
            <person name="Rovekamp M."/>
            <person name="Sano R."/>
            <person name="Sawa S."/>
            <person name="Schmid M.W."/>
            <person name="Shirakawa M."/>
            <person name="Solano R."/>
            <person name="Spunde A."/>
            <person name="Suetsugu N."/>
            <person name="Sugano S."/>
            <person name="Sugiyama A."/>
            <person name="Sun R."/>
            <person name="Suzuki Y."/>
            <person name="Takenaka M."/>
            <person name="Takezawa D."/>
            <person name="Tomogane H."/>
            <person name="Tsuzuki M."/>
            <person name="Ueda T."/>
            <person name="Umeda M."/>
            <person name="Ward J.M."/>
            <person name="Watanabe Y."/>
            <person name="Yazaki K."/>
            <person name="Yokoyama R."/>
            <person name="Yoshitake Y."/>
            <person name="Yotsui I."/>
            <person name="Zachgo S."/>
            <person name="Schmutz J."/>
        </authorList>
    </citation>
    <scope>NUCLEOTIDE SEQUENCE [LARGE SCALE GENOMIC DNA]</scope>
    <source>
        <strain evidence="3">Tak-1</strain>
    </source>
</reference>
<dbReference type="AlphaFoldDB" id="A0A2R6XCT7"/>